<accession>A0A2P4Y1R7</accession>
<comment type="caution">
    <text evidence="1">The sequence shown here is derived from an EMBL/GenBank/DDBJ whole genome shotgun (WGS) entry which is preliminary data.</text>
</comment>
<gene>
    <name evidence="1" type="ORF">PHPALM_11632</name>
</gene>
<dbReference type="EMBL" id="NCKW01006415">
    <property type="protein sequence ID" value="POM71762.1"/>
    <property type="molecule type" value="Genomic_DNA"/>
</dbReference>
<name>A0A2P4Y1R7_9STRA</name>
<dbReference type="AlphaFoldDB" id="A0A2P4Y1R7"/>
<dbReference type="OrthoDB" id="112346at2759"/>
<reference evidence="1 2" key="1">
    <citation type="journal article" date="2017" name="Genome Biol. Evol.">
        <title>Phytophthora megakarya and P. palmivora, closely related causal agents of cacao black pod rot, underwent increases in genome sizes and gene numbers by different mechanisms.</title>
        <authorList>
            <person name="Ali S.S."/>
            <person name="Shao J."/>
            <person name="Lary D.J."/>
            <person name="Kronmiller B."/>
            <person name="Shen D."/>
            <person name="Strem M.D."/>
            <person name="Amoako-Attah I."/>
            <person name="Akrofi A.Y."/>
            <person name="Begoude B.A."/>
            <person name="Ten Hoopen G.M."/>
            <person name="Coulibaly K."/>
            <person name="Kebe B.I."/>
            <person name="Melnick R.L."/>
            <person name="Guiltinan M.J."/>
            <person name="Tyler B.M."/>
            <person name="Meinhardt L.W."/>
            <person name="Bailey B.A."/>
        </authorList>
    </citation>
    <scope>NUCLEOTIDE SEQUENCE [LARGE SCALE GENOMIC DNA]</scope>
    <source>
        <strain evidence="2">sbr112.9</strain>
    </source>
</reference>
<dbReference type="Proteomes" id="UP000237271">
    <property type="component" value="Unassembled WGS sequence"/>
</dbReference>
<organism evidence="1 2">
    <name type="scientific">Phytophthora palmivora</name>
    <dbReference type="NCBI Taxonomy" id="4796"/>
    <lineage>
        <taxon>Eukaryota</taxon>
        <taxon>Sar</taxon>
        <taxon>Stramenopiles</taxon>
        <taxon>Oomycota</taxon>
        <taxon>Peronosporomycetes</taxon>
        <taxon>Peronosporales</taxon>
        <taxon>Peronosporaceae</taxon>
        <taxon>Phytophthora</taxon>
    </lineage>
</organism>
<sequence>MEEHWYEARVLEVGMWSTHSCDDKQTCACDCIFMKTCLLPCRHVMRVRSVGNYESVIPPLRCFPTRWIVQSRENDISTGEVPCGGLKQSSCAPLAKHHALSNSDMYCEAKALMEKIVDRMALQSTPTFRVALTWLDDFYEALNSGKVVTFADNEVAVFPGLSQVSVVKNISTAKVKSETNPNATKTTPNKTKREGISAKGTETFTWSFAKRPVISGMTKAQRKQAQAKQDREIARNLAAQYRSGTVSKLVTFTDVATLLDGPYSYFNAKAMVDALELPAVEVSGSLSVRQRSAGQDMPVVEAIPQLPKIIAAIDAIRLKQDIDLLAYWPDYGYATFDQLDAMATLVEARTRFGLVIQTIKWIESVEWNVVDLRKPFTDTSHVTKNEHIGYVETLNLSVNRVPGEVVGGHQLLDFRSNLWLHTTSILVSLMALRDEYVD</sequence>
<evidence type="ECO:0000313" key="1">
    <source>
        <dbReference type="EMBL" id="POM71762.1"/>
    </source>
</evidence>
<protein>
    <recommendedName>
        <fullName evidence="3">SWIM-type domain-containing protein</fullName>
    </recommendedName>
</protein>
<evidence type="ECO:0008006" key="3">
    <source>
        <dbReference type="Google" id="ProtNLM"/>
    </source>
</evidence>
<proteinExistence type="predicted"/>
<feature type="non-terminal residue" evidence="1">
    <location>
        <position position="438"/>
    </location>
</feature>
<evidence type="ECO:0000313" key="2">
    <source>
        <dbReference type="Proteomes" id="UP000237271"/>
    </source>
</evidence>
<keyword evidence="2" id="KW-1185">Reference proteome</keyword>